<keyword evidence="8" id="KW-1185">Reference proteome</keyword>
<evidence type="ECO:0000256" key="3">
    <source>
        <dbReference type="ARBA" id="ARBA00022833"/>
    </source>
</evidence>
<proteinExistence type="predicted"/>
<dbReference type="InterPro" id="IPR013083">
    <property type="entry name" value="Znf_RING/FYVE/PHD"/>
</dbReference>
<evidence type="ECO:0000313" key="7">
    <source>
        <dbReference type="Ensembl" id="ENSAZOP00000024221.1"/>
    </source>
</evidence>
<protein>
    <recommendedName>
        <fullName evidence="6">RING-type domain-containing protein</fullName>
    </recommendedName>
</protein>
<dbReference type="PROSITE" id="PS00518">
    <property type="entry name" value="ZF_RING_1"/>
    <property type="match status" value="1"/>
</dbReference>
<dbReference type="GO" id="GO:0008270">
    <property type="term" value="F:zinc ion binding"/>
    <property type="evidence" value="ECO:0007669"/>
    <property type="project" value="UniProtKB-KW"/>
</dbReference>
<evidence type="ECO:0000259" key="6">
    <source>
        <dbReference type="PROSITE" id="PS50089"/>
    </source>
</evidence>
<feature type="region of interest" description="Disordered" evidence="5">
    <location>
        <begin position="1"/>
        <end position="51"/>
    </location>
</feature>
<evidence type="ECO:0000313" key="8">
    <source>
        <dbReference type="Proteomes" id="UP000694549"/>
    </source>
</evidence>
<dbReference type="GO" id="GO:0061630">
    <property type="term" value="F:ubiquitin protein ligase activity"/>
    <property type="evidence" value="ECO:0007669"/>
    <property type="project" value="TreeGrafter"/>
</dbReference>
<accession>A0A8B9VGZ3</accession>
<dbReference type="PANTHER" id="PTHR22763">
    <property type="entry name" value="RING ZINC FINGER PROTEIN"/>
    <property type="match status" value="1"/>
</dbReference>
<evidence type="ECO:0000256" key="2">
    <source>
        <dbReference type="ARBA" id="ARBA00022771"/>
    </source>
</evidence>
<feature type="domain" description="RING-type" evidence="6">
    <location>
        <begin position="55"/>
        <end position="94"/>
    </location>
</feature>
<dbReference type="GO" id="GO:0043161">
    <property type="term" value="P:proteasome-mediated ubiquitin-dependent protein catabolic process"/>
    <property type="evidence" value="ECO:0007669"/>
    <property type="project" value="TreeGrafter"/>
</dbReference>
<dbReference type="Gene3D" id="3.30.40.10">
    <property type="entry name" value="Zinc/RING finger domain, C3HC4 (zinc finger)"/>
    <property type="match status" value="1"/>
</dbReference>
<organism evidence="7 8">
    <name type="scientific">Anas zonorhyncha</name>
    <name type="common">Eastern spot-billed duck</name>
    <dbReference type="NCBI Taxonomy" id="75864"/>
    <lineage>
        <taxon>Eukaryota</taxon>
        <taxon>Metazoa</taxon>
        <taxon>Chordata</taxon>
        <taxon>Craniata</taxon>
        <taxon>Vertebrata</taxon>
        <taxon>Euteleostomi</taxon>
        <taxon>Archelosauria</taxon>
        <taxon>Archosauria</taxon>
        <taxon>Dinosauria</taxon>
        <taxon>Saurischia</taxon>
        <taxon>Theropoda</taxon>
        <taxon>Coelurosauria</taxon>
        <taxon>Aves</taxon>
        <taxon>Neognathae</taxon>
        <taxon>Galloanserae</taxon>
        <taxon>Anseriformes</taxon>
        <taxon>Anatidae</taxon>
        <taxon>Anatinae</taxon>
        <taxon>Anas</taxon>
    </lineage>
</organism>
<evidence type="ECO:0000256" key="5">
    <source>
        <dbReference type="SAM" id="MobiDB-lite"/>
    </source>
</evidence>
<dbReference type="AlphaFoldDB" id="A0A8B9VGZ3"/>
<sequence>MEPQSHCHPTTSQKVAGYKSPERRACGQSSSWHSIARGPTAGRQEAEEAPGDQTCPICLGQLSDASRMHPCGHCFCRQCIQPWATQRFTCPMCRRRIVAIERLEAPAQRDASPPRREASPPRPRRGLERNAGMGRRQQRQQQQRRQRSPNYRSRSASPRRRERSPFQERGMARRRSGHRLNEDVWYVDLDDISWLRRVQEEDPGSGDHV</sequence>
<feature type="region of interest" description="Disordered" evidence="5">
    <location>
        <begin position="104"/>
        <end position="177"/>
    </location>
</feature>
<dbReference type="Proteomes" id="UP000694549">
    <property type="component" value="Unplaced"/>
</dbReference>
<dbReference type="PROSITE" id="PS50089">
    <property type="entry name" value="ZF_RING_2"/>
    <property type="match status" value="1"/>
</dbReference>
<dbReference type="InterPro" id="IPR017907">
    <property type="entry name" value="Znf_RING_CS"/>
</dbReference>
<dbReference type="InterPro" id="IPR001841">
    <property type="entry name" value="Znf_RING"/>
</dbReference>
<evidence type="ECO:0000256" key="1">
    <source>
        <dbReference type="ARBA" id="ARBA00022723"/>
    </source>
</evidence>
<dbReference type="Ensembl" id="ENSAZOT00000025999.1">
    <property type="protein sequence ID" value="ENSAZOP00000024221.1"/>
    <property type="gene ID" value="ENSAZOG00000015610.1"/>
</dbReference>
<dbReference type="Pfam" id="PF13639">
    <property type="entry name" value="zf-RING_2"/>
    <property type="match status" value="1"/>
</dbReference>
<dbReference type="SUPFAM" id="SSF57850">
    <property type="entry name" value="RING/U-box"/>
    <property type="match status" value="1"/>
</dbReference>
<evidence type="ECO:0000256" key="4">
    <source>
        <dbReference type="PROSITE-ProRule" id="PRU00175"/>
    </source>
</evidence>
<dbReference type="GO" id="GO:0012505">
    <property type="term" value="C:endomembrane system"/>
    <property type="evidence" value="ECO:0007669"/>
    <property type="project" value="TreeGrafter"/>
</dbReference>
<feature type="compositionally biased region" description="Basic residues" evidence="5">
    <location>
        <begin position="136"/>
        <end position="147"/>
    </location>
</feature>
<dbReference type="InterPro" id="IPR050731">
    <property type="entry name" value="HRD1_E3_ubiq-ligases"/>
</dbReference>
<reference evidence="7" key="2">
    <citation type="submission" date="2025-09" db="UniProtKB">
        <authorList>
            <consortium name="Ensembl"/>
        </authorList>
    </citation>
    <scope>IDENTIFICATION</scope>
</reference>
<keyword evidence="2 4" id="KW-0863">Zinc-finger</keyword>
<keyword evidence="3" id="KW-0862">Zinc</keyword>
<keyword evidence="1" id="KW-0479">Metal-binding</keyword>
<dbReference type="SMART" id="SM00184">
    <property type="entry name" value="RING"/>
    <property type="match status" value="1"/>
</dbReference>
<name>A0A8B9VGZ3_9AVES</name>
<reference evidence="7" key="1">
    <citation type="submission" date="2025-08" db="UniProtKB">
        <authorList>
            <consortium name="Ensembl"/>
        </authorList>
    </citation>
    <scope>IDENTIFICATION</scope>
</reference>